<proteinExistence type="predicted"/>
<dbReference type="PANTHER" id="PTHR34361:SF2">
    <property type="entry name" value="OS08G0157800 PROTEIN"/>
    <property type="match status" value="1"/>
</dbReference>
<evidence type="ECO:0000313" key="3">
    <source>
        <dbReference type="Proteomes" id="UP000091857"/>
    </source>
</evidence>
<feature type="region of interest" description="Disordered" evidence="1">
    <location>
        <begin position="881"/>
        <end position="907"/>
    </location>
</feature>
<name>A0A2C9WHM5_MANES</name>
<dbReference type="Proteomes" id="UP000091857">
    <property type="component" value="Chromosome 1"/>
</dbReference>
<comment type="caution">
    <text evidence="2">The sequence shown here is derived from an EMBL/GenBank/DDBJ whole genome shotgun (WGS) entry which is preliminary data.</text>
</comment>
<dbReference type="Gramene" id="Manes.01G044100.6.v8.1">
    <property type="protein sequence ID" value="Manes.01G044100.6.v8.1.CDS"/>
    <property type="gene ID" value="Manes.01G044100.v8.1"/>
</dbReference>
<feature type="region of interest" description="Disordered" evidence="1">
    <location>
        <begin position="92"/>
        <end position="113"/>
    </location>
</feature>
<protein>
    <submittedName>
        <fullName evidence="2">Uncharacterized protein</fullName>
    </submittedName>
</protein>
<keyword evidence="3" id="KW-1185">Reference proteome</keyword>
<dbReference type="PANTHER" id="PTHR34361">
    <property type="entry name" value="OS08G0157800 PROTEIN"/>
    <property type="match status" value="1"/>
</dbReference>
<dbReference type="OMA" id="QAQPYQM"/>
<evidence type="ECO:0000256" key="1">
    <source>
        <dbReference type="SAM" id="MobiDB-lite"/>
    </source>
</evidence>
<sequence>MMMDHGSYGYGGGSSPSPSNLSALAPPFTVDRSVPKLGSNPLVDLTEPAYAVSFNPSLHNWLGPNPPNSRPNYFSISSPEFDSVPSSNAYRYSSSNTHVPPLNPSASGSTDTFPYGQGSTSLLEAEPYYSSYVSPTIGSDGPLGLSHHSGYDLLSTSHVTTSNGSSHDDYTQNLSGLEHVAQWGGLWEGLPDWQQSEQVQLDGSFCSKEKFINQGLYASDGMSKYEEASCSIDTVGGENHCESAGIGLLDYSAKFKPTDYPMTSSSASTLLVPETCPLKAPSLKAVGSWNHQLPYSASHEKCFRKHDASSSDISKVKNSSYTVVIRPPDTSSFKNMNTSRDEDNKDFAGSKLYFMKEPHPFISSGCNVQFDASPVSFHLEQSDQVISELSSAKKEELSSYGSVSMEALDHLSREKSGIQVHHRSPDGSNIVLDINEPMNPIKNYSESFDHYNSAVDSPCWKGAPVSHFSEFEVSEAVPPQNMKKLEACCGSNIQGRQIFSLNANDSSKISPENSSESSVQHDGWGMESRLVDSLKRPLVANMQLREGIDDTVKSGPHTTNPSSFHGLKISEDALSSKAIDSSNHKRPCNDKKSCELKWASEKNCVPGVGVADFGMNMNDDADDCSSHVPFHAIEHVLCSPPSADDVPTKLKSHEGESTQKMYVRTLIETIMNLSELLVFHFSNDTCEVKENDYEALKDVIDNLNLCVLKNVERMTSTQDSLIHQKVSSQLGKSSKLRKDSNVNGSQISGIDPLNSESPVKYHQVQEGEYKINSGKNDGKLPYFESTRTAADILKSENMTRAIKKALSENFHGKEESDPQVILYKNLWLEAEASLCSASCMARFHHMKSEMDKLNSQKVSGLPENTVVMEKPSESKVSLKPFTNKMLSSDTKDSPLPDTSVSESSILSTSSHADDVTARFHILKSQVNSSNTLNTSGVDKTLGSAEKSDHVVSPNSEDVDKLECEDTDGQKPDVSIQDSSLSSIINPVDDVEASVMARFHILKCRVDNLNTVDRGEHERASDDLGLGYAGLGRRWAVDRGGSMDRILDVNMEPQSQNNACSSSEDKSTIKEFQLFVKDDPVTQSRRINRLGDHSHASFPEGSSDWEHVLLEELVEQNS</sequence>
<dbReference type="OrthoDB" id="611935at2759"/>
<accession>A0A2C9WHM5</accession>
<gene>
    <name evidence="2" type="ORF">MANES_01G044100v8</name>
</gene>
<feature type="compositionally biased region" description="Basic and acidic residues" evidence="1">
    <location>
        <begin position="957"/>
        <end position="970"/>
    </location>
</feature>
<feature type="region of interest" description="Disordered" evidence="1">
    <location>
        <begin position="1"/>
        <end position="24"/>
    </location>
</feature>
<dbReference type="AlphaFoldDB" id="A0A2C9WHM5"/>
<feature type="region of interest" description="Disordered" evidence="1">
    <location>
        <begin position="930"/>
        <end position="977"/>
    </location>
</feature>
<dbReference type="Gramene" id="Manes.01G044100.5.v8.1">
    <property type="protein sequence ID" value="Manes.01G044100.5.v8.1.CDS"/>
    <property type="gene ID" value="Manes.01G044100.v8.1"/>
</dbReference>
<dbReference type="EMBL" id="CM004387">
    <property type="protein sequence ID" value="OAY59601.1"/>
    <property type="molecule type" value="Genomic_DNA"/>
</dbReference>
<reference evidence="3" key="1">
    <citation type="journal article" date="2016" name="Nat. Biotechnol.">
        <title>Sequencing wild and cultivated cassava and related species reveals extensive interspecific hybridization and genetic diversity.</title>
        <authorList>
            <person name="Bredeson J.V."/>
            <person name="Lyons J.B."/>
            <person name="Prochnik S.E."/>
            <person name="Wu G.A."/>
            <person name="Ha C.M."/>
            <person name="Edsinger-Gonzales E."/>
            <person name="Grimwood J."/>
            <person name="Schmutz J."/>
            <person name="Rabbi I.Y."/>
            <person name="Egesi C."/>
            <person name="Nauluvula P."/>
            <person name="Lebot V."/>
            <person name="Ndunguru J."/>
            <person name="Mkamilo G."/>
            <person name="Bart R.S."/>
            <person name="Setter T.L."/>
            <person name="Gleadow R.M."/>
            <person name="Kulakow P."/>
            <person name="Ferguson M.E."/>
            <person name="Rounsley S."/>
            <person name="Rokhsar D.S."/>
        </authorList>
    </citation>
    <scope>NUCLEOTIDE SEQUENCE [LARGE SCALE GENOMIC DNA]</scope>
    <source>
        <strain evidence="3">cv. AM560-2</strain>
    </source>
</reference>
<organism evidence="2 3">
    <name type="scientific">Manihot esculenta</name>
    <name type="common">Cassava</name>
    <name type="synonym">Jatropha manihot</name>
    <dbReference type="NCBI Taxonomy" id="3983"/>
    <lineage>
        <taxon>Eukaryota</taxon>
        <taxon>Viridiplantae</taxon>
        <taxon>Streptophyta</taxon>
        <taxon>Embryophyta</taxon>
        <taxon>Tracheophyta</taxon>
        <taxon>Spermatophyta</taxon>
        <taxon>Magnoliopsida</taxon>
        <taxon>eudicotyledons</taxon>
        <taxon>Gunneridae</taxon>
        <taxon>Pentapetalae</taxon>
        <taxon>rosids</taxon>
        <taxon>fabids</taxon>
        <taxon>Malpighiales</taxon>
        <taxon>Euphorbiaceae</taxon>
        <taxon>Crotonoideae</taxon>
        <taxon>Manihoteae</taxon>
        <taxon>Manihot</taxon>
    </lineage>
</organism>
<evidence type="ECO:0000313" key="2">
    <source>
        <dbReference type="EMBL" id="OAY59601.1"/>
    </source>
</evidence>